<sequence>MTTLPVTSFFVAMFALALVTLSVAVTVRRVKLGDRVGGSHDPVLHRRIRRKAISRNISVVPDRPSTCGG</sequence>
<keyword evidence="2" id="KW-0614">Plasmid</keyword>
<dbReference type="AlphaFoldDB" id="A0A0B4X910"/>
<keyword evidence="1" id="KW-0472">Membrane</keyword>
<keyword evidence="3" id="KW-1185">Reference proteome</keyword>
<accession>A0A0B4X910</accession>
<keyword evidence="1" id="KW-1133">Transmembrane helix</keyword>
<evidence type="ECO:0000313" key="2">
    <source>
        <dbReference type="EMBL" id="AJD44454.1"/>
    </source>
</evidence>
<reference evidence="2 3" key="1">
    <citation type="submission" date="2013-11" db="EMBL/GenBank/DDBJ databases">
        <title>Complete genome sequence of Rhizobium gallicum bv. gallicum R602.</title>
        <authorList>
            <person name="Bustos P."/>
            <person name="Santamaria R.I."/>
            <person name="Lozano L."/>
            <person name="Acosta J.L."/>
            <person name="Ormeno-Orrillo E."/>
            <person name="Rogel M.A."/>
            <person name="Romero D."/>
            <person name="Cevallos M.A."/>
            <person name="Martinez-Romero E."/>
            <person name="Gonzalez V."/>
        </authorList>
    </citation>
    <scope>NUCLEOTIDE SEQUENCE [LARGE SCALE GENOMIC DNA]</scope>
    <source>
        <strain evidence="2 3">R602</strain>
        <plasmid evidence="2 3">pRgalR602c</plasmid>
    </source>
</reference>
<evidence type="ECO:0000313" key="3">
    <source>
        <dbReference type="Proteomes" id="UP000031368"/>
    </source>
</evidence>
<evidence type="ECO:0000256" key="1">
    <source>
        <dbReference type="SAM" id="Phobius"/>
    </source>
</evidence>
<feature type="transmembrane region" description="Helical" evidence="1">
    <location>
        <begin position="6"/>
        <end position="27"/>
    </location>
</feature>
<geneLocation type="plasmid" evidence="2 3">
    <name>pRgalR602c</name>
</geneLocation>
<proteinExistence type="predicted"/>
<dbReference type="EMBL" id="CP006880">
    <property type="protein sequence ID" value="AJD44454.1"/>
    <property type="molecule type" value="Genomic_DNA"/>
</dbReference>
<gene>
    <name evidence="2" type="ORF">RGR602_PC00414</name>
</gene>
<dbReference type="KEGG" id="rga:RGR602_PC00414"/>
<name>A0A0B4X910_9HYPH</name>
<dbReference type="Proteomes" id="UP000031368">
    <property type="component" value="Plasmid pRgalR602c"/>
</dbReference>
<protein>
    <submittedName>
        <fullName evidence="2">Uncharacterized protein</fullName>
    </submittedName>
</protein>
<keyword evidence="1" id="KW-0812">Transmembrane</keyword>
<organism evidence="2 3">
    <name type="scientific">Rhizobium gallicum bv. gallicum R602sp</name>
    <dbReference type="NCBI Taxonomy" id="1041138"/>
    <lineage>
        <taxon>Bacteria</taxon>
        <taxon>Pseudomonadati</taxon>
        <taxon>Pseudomonadota</taxon>
        <taxon>Alphaproteobacteria</taxon>
        <taxon>Hyphomicrobiales</taxon>
        <taxon>Rhizobiaceae</taxon>
        <taxon>Rhizobium/Agrobacterium group</taxon>
        <taxon>Rhizobium</taxon>
    </lineage>
</organism>
<dbReference type="HOGENOM" id="CLU_2773039_0_0_5"/>